<dbReference type="GO" id="GO:0006189">
    <property type="term" value="P:'de novo' IMP biosynthetic process"/>
    <property type="evidence" value="ECO:0007669"/>
    <property type="project" value="UniProtKB-UniRule"/>
</dbReference>
<feature type="site" description="Raises pKa of active site His" evidence="6">
    <location>
        <position position="148"/>
    </location>
</feature>
<comment type="function">
    <text evidence="6">Catalyzes the transfer of a formyl group from 10-formyltetrahydrofolate to 5-phospho-ribosyl-glycinamide (GAR), producing 5-phospho-ribosyl-N-formylglycinamide (FGAR) and tetrahydrofolate.</text>
</comment>
<dbReference type="HAMAP" id="MF_01930">
    <property type="entry name" value="PurN"/>
    <property type="match status" value="1"/>
</dbReference>
<dbReference type="PROSITE" id="PS00373">
    <property type="entry name" value="GART"/>
    <property type="match status" value="1"/>
</dbReference>
<dbReference type="NCBIfam" id="TIGR00639">
    <property type="entry name" value="PurN"/>
    <property type="match status" value="1"/>
</dbReference>
<keyword evidence="3 6" id="KW-0658">Purine biosynthesis</keyword>
<keyword evidence="2 6" id="KW-0808">Transferase</keyword>
<comment type="similarity">
    <text evidence="4 6">Belongs to the GART family.</text>
</comment>
<evidence type="ECO:0000256" key="2">
    <source>
        <dbReference type="ARBA" id="ARBA00022679"/>
    </source>
</evidence>
<dbReference type="Proteomes" id="UP000199758">
    <property type="component" value="Unassembled WGS sequence"/>
</dbReference>
<evidence type="ECO:0000313" key="9">
    <source>
        <dbReference type="Proteomes" id="UP000199758"/>
    </source>
</evidence>
<feature type="binding site" evidence="6">
    <location>
        <position position="68"/>
    </location>
    <ligand>
        <name>(6R)-10-formyltetrahydrofolate</name>
        <dbReference type="ChEBI" id="CHEBI:195366"/>
    </ligand>
</feature>
<evidence type="ECO:0000313" key="8">
    <source>
        <dbReference type="EMBL" id="SHG46696.1"/>
    </source>
</evidence>
<dbReference type="Pfam" id="PF00551">
    <property type="entry name" value="Formyl_trans_N"/>
    <property type="match status" value="1"/>
</dbReference>
<dbReference type="Gene3D" id="3.40.50.170">
    <property type="entry name" value="Formyl transferase, N-terminal domain"/>
    <property type="match status" value="1"/>
</dbReference>
<comment type="pathway">
    <text evidence="1 6">Purine metabolism; IMP biosynthesis via de novo pathway; N(2)-formyl-N(1)-(5-phospho-D-ribosyl)glycinamide from N(1)-(5-phospho-D-ribosyl)glycinamide (10-formyl THF route): step 1/1.</text>
</comment>
<evidence type="ECO:0000259" key="7">
    <source>
        <dbReference type="Pfam" id="PF00551"/>
    </source>
</evidence>
<keyword evidence="9" id="KW-1185">Reference proteome</keyword>
<evidence type="ECO:0000256" key="5">
    <source>
        <dbReference type="ARBA" id="ARBA00047664"/>
    </source>
</evidence>
<reference evidence="8 9" key="1">
    <citation type="submission" date="2016-11" db="EMBL/GenBank/DDBJ databases">
        <authorList>
            <person name="Jaros S."/>
            <person name="Januszkiewicz K."/>
            <person name="Wedrychowicz H."/>
        </authorList>
    </citation>
    <scope>NUCLEOTIDE SEQUENCE [LARGE SCALE GENOMIC DNA]</scope>
    <source>
        <strain evidence="8 9">CGMCC 1.7049</strain>
    </source>
</reference>
<dbReference type="EMBL" id="FQWZ01000001">
    <property type="protein sequence ID" value="SHG46696.1"/>
    <property type="molecule type" value="Genomic_DNA"/>
</dbReference>
<dbReference type="RefSeq" id="WP_072893011.1">
    <property type="nucleotide sequence ID" value="NZ_FQWZ01000001.1"/>
</dbReference>
<comment type="caution">
    <text evidence="6">Lacks conserved residue(s) required for the propagation of feature annotation.</text>
</comment>
<organism evidence="8 9">
    <name type="scientific">Hydrocarboniphaga daqingensis</name>
    <dbReference type="NCBI Taxonomy" id="490188"/>
    <lineage>
        <taxon>Bacteria</taxon>
        <taxon>Pseudomonadati</taxon>
        <taxon>Pseudomonadota</taxon>
        <taxon>Gammaproteobacteria</taxon>
        <taxon>Nevskiales</taxon>
        <taxon>Nevskiaceae</taxon>
        <taxon>Hydrocarboniphaga</taxon>
    </lineage>
</organism>
<feature type="binding site" evidence="6">
    <location>
        <begin position="93"/>
        <end position="96"/>
    </location>
    <ligand>
        <name>(6R)-10-formyltetrahydrofolate</name>
        <dbReference type="ChEBI" id="CHEBI:195366"/>
    </ligand>
</feature>
<evidence type="ECO:0000256" key="1">
    <source>
        <dbReference type="ARBA" id="ARBA00005054"/>
    </source>
</evidence>
<evidence type="ECO:0000256" key="6">
    <source>
        <dbReference type="HAMAP-Rule" id="MF_01930"/>
    </source>
</evidence>
<dbReference type="AlphaFoldDB" id="A0A1M5K1M1"/>
<name>A0A1M5K1M1_9GAMM</name>
<dbReference type="STRING" id="490188.SAMN04488068_0319"/>
<evidence type="ECO:0000256" key="4">
    <source>
        <dbReference type="ARBA" id="ARBA00038440"/>
    </source>
</evidence>
<dbReference type="GO" id="GO:0005829">
    <property type="term" value="C:cytosol"/>
    <property type="evidence" value="ECO:0007669"/>
    <property type="project" value="TreeGrafter"/>
</dbReference>
<proteinExistence type="inferred from homology"/>
<dbReference type="OrthoDB" id="9806170at2"/>
<dbReference type="InterPro" id="IPR004607">
    <property type="entry name" value="GART"/>
</dbReference>
<gene>
    <name evidence="6" type="primary">purN</name>
    <name evidence="8" type="ORF">SAMN04488068_0319</name>
</gene>
<sequence length="196" mass="21255">MSALPRLVVLISGRGRNLQAIVDATRSGRLRAEVALVLSNRSDAAGLDYARAAGIPTQVIRHQDHADRASFDAQMLAVIEPLQPALVVLAGFMRILTLPFIRALQGRLVNIHPSLLPLYPGLNTHARALQAGDAEHGASVHWVTEELDGGPVIAQGRVRIEPGDTPETLGQRVLEQVEVRLYPEVLQQLLTEPAAR</sequence>
<dbReference type="InterPro" id="IPR036477">
    <property type="entry name" value="Formyl_transf_N_sf"/>
</dbReference>
<dbReference type="SUPFAM" id="SSF53328">
    <property type="entry name" value="Formyltransferase"/>
    <property type="match status" value="1"/>
</dbReference>
<dbReference type="UniPathway" id="UPA00074">
    <property type="reaction ID" value="UER00126"/>
</dbReference>
<comment type="catalytic activity">
    <reaction evidence="5 6">
        <text>N(1)-(5-phospho-beta-D-ribosyl)glycinamide + (6R)-10-formyltetrahydrofolate = N(2)-formyl-N(1)-(5-phospho-beta-D-ribosyl)glycinamide + (6S)-5,6,7,8-tetrahydrofolate + H(+)</text>
        <dbReference type="Rhea" id="RHEA:15053"/>
        <dbReference type="ChEBI" id="CHEBI:15378"/>
        <dbReference type="ChEBI" id="CHEBI:57453"/>
        <dbReference type="ChEBI" id="CHEBI:143788"/>
        <dbReference type="ChEBI" id="CHEBI:147286"/>
        <dbReference type="ChEBI" id="CHEBI:195366"/>
        <dbReference type="EC" id="2.1.2.2"/>
    </reaction>
</comment>
<dbReference type="CDD" id="cd08645">
    <property type="entry name" value="FMT_core_GART"/>
    <property type="match status" value="1"/>
</dbReference>
<dbReference type="PANTHER" id="PTHR43369:SF2">
    <property type="entry name" value="PHOSPHORIBOSYLGLYCINAMIDE FORMYLTRANSFERASE"/>
    <property type="match status" value="1"/>
</dbReference>
<accession>A0A1M5K1M1</accession>
<feature type="active site" description="Proton donor" evidence="6">
    <location>
        <position position="112"/>
    </location>
</feature>
<feature type="binding site" evidence="6">
    <location>
        <position position="110"/>
    </location>
    <ligand>
        <name>(6R)-10-formyltetrahydrofolate</name>
        <dbReference type="ChEBI" id="CHEBI:195366"/>
    </ligand>
</feature>
<dbReference type="InterPro" id="IPR001555">
    <property type="entry name" value="GART_AS"/>
</dbReference>
<evidence type="ECO:0000256" key="3">
    <source>
        <dbReference type="ARBA" id="ARBA00022755"/>
    </source>
</evidence>
<dbReference type="InterPro" id="IPR002376">
    <property type="entry name" value="Formyl_transf_N"/>
</dbReference>
<dbReference type="PANTHER" id="PTHR43369">
    <property type="entry name" value="PHOSPHORIBOSYLGLYCINAMIDE FORMYLTRANSFERASE"/>
    <property type="match status" value="1"/>
</dbReference>
<feature type="domain" description="Formyl transferase N-terminal" evidence="7">
    <location>
        <begin position="6"/>
        <end position="186"/>
    </location>
</feature>
<protein>
    <recommendedName>
        <fullName evidence="6">Phosphoribosylglycinamide formyltransferase</fullName>
        <ecNumber evidence="6">2.1.2.2</ecNumber>
    </recommendedName>
    <alternativeName>
        <fullName evidence="6">5'-phosphoribosylglycinamide transformylase</fullName>
    </alternativeName>
    <alternativeName>
        <fullName evidence="6">GAR transformylase</fullName>
        <shortName evidence="6">GART</shortName>
    </alternativeName>
</protein>
<dbReference type="GO" id="GO:0004644">
    <property type="term" value="F:phosphoribosylglycinamide formyltransferase activity"/>
    <property type="evidence" value="ECO:0007669"/>
    <property type="project" value="UniProtKB-UniRule"/>
</dbReference>
<dbReference type="EC" id="2.1.2.2" evidence="6"/>